<keyword evidence="5" id="KW-1185">Reference proteome</keyword>
<dbReference type="Pfam" id="PF01903">
    <property type="entry name" value="CbiX"/>
    <property type="match status" value="1"/>
</dbReference>
<dbReference type="GO" id="GO:0016829">
    <property type="term" value="F:lyase activity"/>
    <property type="evidence" value="ECO:0007669"/>
    <property type="project" value="UniProtKB-KW"/>
</dbReference>
<protein>
    <recommendedName>
        <fullName evidence="3">RNase H type-1 domain-containing protein</fullName>
    </recommendedName>
</protein>
<dbReference type="PANTHER" id="PTHR33542:SF3">
    <property type="entry name" value="SIROHYDROCHLORIN FERROCHELATASE, CHLOROPLASTIC"/>
    <property type="match status" value="1"/>
</dbReference>
<evidence type="ECO:0000313" key="5">
    <source>
        <dbReference type="Proteomes" id="UP000541444"/>
    </source>
</evidence>
<accession>A0A7J7P5W8</accession>
<proteinExistence type="predicted"/>
<dbReference type="OrthoDB" id="3543at2759"/>
<dbReference type="CDD" id="cd03416">
    <property type="entry name" value="CbiX_SirB_N"/>
    <property type="match status" value="1"/>
</dbReference>
<evidence type="ECO:0000256" key="1">
    <source>
        <dbReference type="ARBA" id="ARBA00022723"/>
    </source>
</evidence>
<dbReference type="Pfam" id="PF13456">
    <property type="entry name" value="RVT_3"/>
    <property type="match status" value="1"/>
</dbReference>
<dbReference type="PANTHER" id="PTHR33542">
    <property type="entry name" value="SIROHYDROCHLORIN FERROCHELATASE, CHLOROPLASTIC"/>
    <property type="match status" value="1"/>
</dbReference>
<dbReference type="AlphaFoldDB" id="A0A7J7P5W8"/>
<evidence type="ECO:0000313" key="4">
    <source>
        <dbReference type="EMBL" id="KAF6174811.1"/>
    </source>
</evidence>
<dbReference type="InterPro" id="IPR002156">
    <property type="entry name" value="RNaseH_domain"/>
</dbReference>
<dbReference type="GO" id="GO:0046872">
    <property type="term" value="F:metal ion binding"/>
    <property type="evidence" value="ECO:0007669"/>
    <property type="project" value="UniProtKB-KW"/>
</dbReference>
<reference evidence="4 5" key="1">
    <citation type="journal article" date="2020" name="IScience">
        <title>Genome Sequencing of the Endangered Kingdonia uniflora (Circaeasteraceae, Ranunculales) Reveals Potential Mechanisms of Evolutionary Specialization.</title>
        <authorList>
            <person name="Sun Y."/>
            <person name="Deng T."/>
            <person name="Zhang A."/>
            <person name="Moore M.J."/>
            <person name="Landis J.B."/>
            <person name="Lin N."/>
            <person name="Zhang H."/>
            <person name="Zhang X."/>
            <person name="Huang J."/>
            <person name="Zhang X."/>
            <person name="Sun H."/>
            <person name="Wang H."/>
        </authorList>
    </citation>
    <scope>NUCLEOTIDE SEQUENCE [LARGE SCALE GENOMIC DNA]</scope>
    <source>
        <strain evidence="4">TB1705</strain>
        <tissue evidence="4">Leaf</tissue>
    </source>
</reference>
<evidence type="ECO:0000256" key="2">
    <source>
        <dbReference type="ARBA" id="ARBA00023239"/>
    </source>
</evidence>
<sequence>MRLTESSSIPSQFSINRTLTRVNTRISTLGFPSFVNLPRKPTKLKDFLTNLRMNAVGNGVGERDGVIIVDHGSRRQESNLMLNEFVSMFRDETGYAIVEPAHMILFNWRHKHELEDRDYKRQFINSDGYLRERRGYGAVLRDDKGVVLAACAGCSYRSSITVHELQGNEQGLKLAQSKGYKKISLGCNSKAAIRIVLLIDDSPWDARATLQSILNSISQLEFFEIYHIFTVLATKSCSLWTFELADPSIKDAFSLCVEKGANHVIVSPFFLFPGRHWHRDIPSITAEAAKEHPGVSYIITAPLGLHKKMVDVVNDRIKHCLSHVAGDAGECDVCAGTGKCCLY</sequence>
<dbReference type="GO" id="GO:0004523">
    <property type="term" value="F:RNA-DNA hybrid ribonuclease activity"/>
    <property type="evidence" value="ECO:0007669"/>
    <property type="project" value="InterPro"/>
</dbReference>
<keyword evidence="1" id="KW-0479">Metal-binding</keyword>
<evidence type="ECO:0000259" key="3">
    <source>
        <dbReference type="Pfam" id="PF13456"/>
    </source>
</evidence>
<dbReference type="InterPro" id="IPR002762">
    <property type="entry name" value="CbiX-like"/>
</dbReference>
<dbReference type="GO" id="GO:0003676">
    <property type="term" value="F:nucleic acid binding"/>
    <property type="evidence" value="ECO:0007669"/>
    <property type="project" value="InterPro"/>
</dbReference>
<gene>
    <name evidence="4" type="ORF">GIB67_042880</name>
</gene>
<feature type="domain" description="RNase H type-1" evidence="3">
    <location>
        <begin position="125"/>
        <end position="228"/>
    </location>
</feature>
<dbReference type="Gene3D" id="3.40.50.1400">
    <property type="match status" value="1"/>
</dbReference>
<dbReference type="EMBL" id="JACGCM010000238">
    <property type="protein sequence ID" value="KAF6174811.1"/>
    <property type="molecule type" value="Genomic_DNA"/>
</dbReference>
<keyword evidence="2" id="KW-0456">Lyase</keyword>
<dbReference type="SUPFAM" id="SSF53800">
    <property type="entry name" value="Chelatase"/>
    <property type="match status" value="2"/>
</dbReference>
<dbReference type="Proteomes" id="UP000541444">
    <property type="component" value="Unassembled WGS sequence"/>
</dbReference>
<name>A0A7J7P5W8_9MAGN</name>
<dbReference type="InterPro" id="IPR050963">
    <property type="entry name" value="Sirohydro_Cobaltochel/CbiX"/>
</dbReference>
<organism evidence="4 5">
    <name type="scientific">Kingdonia uniflora</name>
    <dbReference type="NCBI Taxonomy" id="39325"/>
    <lineage>
        <taxon>Eukaryota</taxon>
        <taxon>Viridiplantae</taxon>
        <taxon>Streptophyta</taxon>
        <taxon>Embryophyta</taxon>
        <taxon>Tracheophyta</taxon>
        <taxon>Spermatophyta</taxon>
        <taxon>Magnoliopsida</taxon>
        <taxon>Ranunculales</taxon>
        <taxon>Circaeasteraceae</taxon>
        <taxon>Kingdonia</taxon>
    </lineage>
</organism>
<comment type="caution">
    <text evidence="4">The sequence shown here is derived from an EMBL/GenBank/DDBJ whole genome shotgun (WGS) entry which is preliminary data.</text>
</comment>